<feature type="domain" description="Glycoside hydrolase family 19 catalytic" evidence="5">
    <location>
        <begin position="110"/>
        <end position="304"/>
    </location>
</feature>
<name>A0A4R6ILJ5_9SPHI</name>
<dbReference type="Gene3D" id="3.30.20.10">
    <property type="entry name" value="Endochitinase, domain 2"/>
    <property type="match status" value="1"/>
</dbReference>
<evidence type="ECO:0000256" key="1">
    <source>
        <dbReference type="ARBA" id="ARBA00022821"/>
    </source>
</evidence>
<comment type="caution">
    <text evidence="6">The sequence shown here is derived from an EMBL/GenBank/DDBJ whole genome shotgun (WGS) entry which is preliminary data.</text>
</comment>
<evidence type="ECO:0000313" key="7">
    <source>
        <dbReference type="Proteomes" id="UP000295499"/>
    </source>
</evidence>
<dbReference type="PIRSF" id="PIRSF001060">
    <property type="entry name" value="Endochitinase"/>
    <property type="match status" value="1"/>
</dbReference>
<proteinExistence type="predicted"/>
<dbReference type="RefSeq" id="WP_133554481.1">
    <property type="nucleotide sequence ID" value="NZ_SNWM01000002.1"/>
</dbReference>
<feature type="disulfide bond" evidence="4">
    <location>
        <begin position="274"/>
        <end position="308"/>
    </location>
</feature>
<dbReference type="CDD" id="cd00325">
    <property type="entry name" value="chitinase_GH19"/>
    <property type="match status" value="1"/>
</dbReference>
<sequence length="314" mass="35393">MMKGLKHLLIFLLVIKGGFAPIYAQPISRYFTAKNYQTLFPNHASFYSYAAFIKAATEMRNISVEIEMRDVYLFRITRTDELTKISKVVREDSEWNESWAKAKPYRKFTIRFADFCNNGNLSLNKKELAAFFAQSAHETKNGQDGNFNSGLIFIHEIDTSLAYKTDNKIYPAVAGKKYYGRGPLQLSYNGNYGFASSCIYGDQNILLNNPEILEKDAVAAFKTAIYFWMTPQSIRPSAHQVMTGLWKPGADDQRKGRVAGFGMVTNIINGALECNQGEKNAAMQDRIGFYKAFLKRLGGTDANCNCSCGTMQSY</sequence>
<dbReference type="OrthoDB" id="6018988at2"/>
<accession>A0A4R6ILJ5</accession>
<evidence type="ECO:0000313" key="6">
    <source>
        <dbReference type="EMBL" id="TDO22815.1"/>
    </source>
</evidence>
<dbReference type="Gene3D" id="1.10.530.10">
    <property type="match status" value="1"/>
</dbReference>
<dbReference type="PANTHER" id="PTHR22595:SF79">
    <property type="entry name" value="CHITINASE 12"/>
    <property type="match status" value="1"/>
</dbReference>
<dbReference type="Proteomes" id="UP000295499">
    <property type="component" value="Unassembled WGS sequence"/>
</dbReference>
<evidence type="ECO:0000256" key="2">
    <source>
        <dbReference type="ARBA" id="ARBA00023157"/>
    </source>
</evidence>
<keyword evidence="1" id="KW-0611">Plant defense</keyword>
<dbReference type="GO" id="GO:0050832">
    <property type="term" value="P:defense response to fungus"/>
    <property type="evidence" value="ECO:0007669"/>
    <property type="project" value="UniProtKB-ARBA"/>
</dbReference>
<dbReference type="PANTHER" id="PTHR22595">
    <property type="entry name" value="CHITINASE-RELATED"/>
    <property type="match status" value="1"/>
</dbReference>
<dbReference type="InterPro" id="IPR016283">
    <property type="entry name" value="Glyco_hydro_19"/>
</dbReference>
<dbReference type="GO" id="GO:0004568">
    <property type="term" value="F:chitinase activity"/>
    <property type="evidence" value="ECO:0007669"/>
    <property type="project" value="InterPro"/>
</dbReference>
<keyword evidence="2 4" id="KW-1015">Disulfide bond</keyword>
<dbReference type="SUPFAM" id="SSF53955">
    <property type="entry name" value="Lysozyme-like"/>
    <property type="match status" value="1"/>
</dbReference>
<keyword evidence="7" id="KW-1185">Reference proteome</keyword>
<gene>
    <name evidence="6" type="ORF">CLV32_1800</name>
</gene>
<dbReference type="GO" id="GO:0005975">
    <property type="term" value="P:carbohydrate metabolic process"/>
    <property type="evidence" value="ECO:0007669"/>
    <property type="project" value="InterPro"/>
</dbReference>
<organism evidence="6 7">
    <name type="scientific">Pedobacter duraquae</name>
    <dbReference type="NCBI Taxonomy" id="425511"/>
    <lineage>
        <taxon>Bacteria</taxon>
        <taxon>Pseudomonadati</taxon>
        <taxon>Bacteroidota</taxon>
        <taxon>Sphingobacteriia</taxon>
        <taxon>Sphingobacteriales</taxon>
        <taxon>Sphingobacteriaceae</taxon>
        <taxon>Pedobacter</taxon>
    </lineage>
</organism>
<dbReference type="GO" id="GO:0006032">
    <property type="term" value="P:chitin catabolic process"/>
    <property type="evidence" value="ECO:0007669"/>
    <property type="project" value="InterPro"/>
</dbReference>
<evidence type="ECO:0000256" key="3">
    <source>
        <dbReference type="PIRSR" id="PIRSR001060-1"/>
    </source>
</evidence>
<dbReference type="EMBL" id="SNWM01000002">
    <property type="protein sequence ID" value="TDO22815.1"/>
    <property type="molecule type" value="Genomic_DNA"/>
</dbReference>
<evidence type="ECO:0000259" key="5">
    <source>
        <dbReference type="Pfam" id="PF00182"/>
    </source>
</evidence>
<protein>
    <submittedName>
        <fullName evidence="6">Chitinase class I</fullName>
    </submittedName>
</protein>
<dbReference type="Pfam" id="PF00182">
    <property type="entry name" value="Glyco_hydro_19"/>
    <property type="match status" value="1"/>
</dbReference>
<dbReference type="GO" id="GO:0016998">
    <property type="term" value="P:cell wall macromolecule catabolic process"/>
    <property type="evidence" value="ECO:0007669"/>
    <property type="project" value="InterPro"/>
</dbReference>
<dbReference type="InterPro" id="IPR000726">
    <property type="entry name" value="Glyco_hydro_19_cat"/>
</dbReference>
<reference evidence="6 7" key="1">
    <citation type="submission" date="2019-03" db="EMBL/GenBank/DDBJ databases">
        <title>Genomic Encyclopedia of Archaeal and Bacterial Type Strains, Phase II (KMG-II): from individual species to whole genera.</title>
        <authorList>
            <person name="Goeker M."/>
        </authorList>
    </citation>
    <scope>NUCLEOTIDE SEQUENCE [LARGE SCALE GENOMIC DNA]</scope>
    <source>
        <strain evidence="6 7">DSM 19034</strain>
    </source>
</reference>
<evidence type="ECO:0000256" key="4">
    <source>
        <dbReference type="PIRSR" id="PIRSR001060-2"/>
    </source>
</evidence>
<dbReference type="InterPro" id="IPR023346">
    <property type="entry name" value="Lysozyme-like_dom_sf"/>
</dbReference>
<dbReference type="AlphaFoldDB" id="A0A4R6ILJ5"/>
<feature type="active site" description="Proton donor" evidence="3">
    <location>
        <position position="138"/>
    </location>
</feature>